<dbReference type="STRING" id="1618671.UY67_C0001G0003"/>
<dbReference type="Gene3D" id="3.40.50.300">
    <property type="entry name" value="P-loop containing nucleotide triphosphate hydrolases"/>
    <property type="match status" value="1"/>
</dbReference>
<sequence length="185" mass="21670">MGYHGGMLICIGGFPGSGRNRLSEALANALDFHYFRLAPFKQHPLFMREHILLHKGGTAYSDELLLRIYKHVVSHFRQLSKMYPDMIIKDHFTREVPREFLFTEAEKYFGPPLIIWTESSQEESTSRLHEVLDTKKRKLETRLKIQDDIRARFEPFTRPVHSVQYINNSAALDQALNLVREHRGF</sequence>
<protein>
    <submittedName>
        <fullName evidence="1">Uncharacterized protein</fullName>
    </submittedName>
</protein>
<dbReference type="AlphaFoldDB" id="A0A0G1X1Y2"/>
<organism evidence="1 2">
    <name type="scientific">Candidatus Kaiserbacteria bacterium GW2011_GWA2_52_12</name>
    <dbReference type="NCBI Taxonomy" id="1618671"/>
    <lineage>
        <taxon>Bacteria</taxon>
        <taxon>Candidatus Kaiseribacteriota</taxon>
    </lineage>
</organism>
<evidence type="ECO:0000313" key="1">
    <source>
        <dbReference type="EMBL" id="KKW25001.1"/>
    </source>
</evidence>
<dbReference type="EMBL" id="LCQW01000001">
    <property type="protein sequence ID" value="KKW25001.1"/>
    <property type="molecule type" value="Genomic_DNA"/>
</dbReference>
<gene>
    <name evidence="1" type="ORF">UY67_C0001G0003</name>
</gene>
<comment type="caution">
    <text evidence="1">The sequence shown here is derived from an EMBL/GenBank/DDBJ whole genome shotgun (WGS) entry which is preliminary data.</text>
</comment>
<dbReference type="InterPro" id="IPR027417">
    <property type="entry name" value="P-loop_NTPase"/>
</dbReference>
<dbReference type="SUPFAM" id="SSF52540">
    <property type="entry name" value="P-loop containing nucleoside triphosphate hydrolases"/>
    <property type="match status" value="1"/>
</dbReference>
<dbReference type="Proteomes" id="UP000034273">
    <property type="component" value="Unassembled WGS sequence"/>
</dbReference>
<name>A0A0G1X1Y2_9BACT</name>
<accession>A0A0G1X1Y2</accession>
<evidence type="ECO:0000313" key="2">
    <source>
        <dbReference type="Proteomes" id="UP000034273"/>
    </source>
</evidence>
<proteinExistence type="predicted"/>
<reference evidence="1 2" key="1">
    <citation type="journal article" date="2015" name="Nature">
        <title>rRNA introns, odd ribosomes, and small enigmatic genomes across a large radiation of phyla.</title>
        <authorList>
            <person name="Brown C.T."/>
            <person name="Hug L.A."/>
            <person name="Thomas B.C."/>
            <person name="Sharon I."/>
            <person name="Castelle C.J."/>
            <person name="Singh A."/>
            <person name="Wilkins M.J."/>
            <person name="Williams K.H."/>
            <person name="Banfield J.F."/>
        </authorList>
    </citation>
    <scope>NUCLEOTIDE SEQUENCE [LARGE SCALE GENOMIC DNA]</scope>
</reference>